<dbReference type="InterPro" id="IPR001387">
    <property type="entry name" value="Cro/C1-type_HTH"/>
</dbReference>
<accession>A0ABR7G565</accession>
<dbReference type="PROSITE" id="PS50943">
    <property type="entry name" value="HTH_CROC1"/>
    <property type="match status" value="1"/>
</dbReference>
<evidence type="ECO:0000313" key="3">
    <source>
        <dbReference type="Proteomes" id="UP000631576"/>
    </source>
</evidence>
<dbReference type="SMART" id="SM00530">
    <property type="entry name" value="HTH_XRE"/>
    <property type="match status" value="1"/>
</dbReference>
<comment type="caution">
    <text evidence="2">The sequence shown here is derived from an EMBL/GenBank/DDBJ whole genome shotgun (WGS) entry which is preliminary data.</text>
</comment>
<keyword evidence="3" id="KW-1185">Reference proteome</keyword>
<dbReference type="SUPFAM" id="SSF47413">
    <property type="entry name" value="lambda repressor-like DNA-binding domains"/>
    <property type="match status" value="1"/>
</dbReference>
<dbReference type="RefSeq" id="WP_186864530.1">
    <property type="nucleotide sequence ID" value="NZ_JACOPE010000001.1"/>
</dbReference>
<feature type="domain" description="HTH cro/C1-type" evidence="1">
    <location>
        <begin position="13"/>
        <end position="70"/>
    </location>
</feature>
<protein>
    <submittedName>
        <fullName evidence="2">Helix-turn-helix transcriptional regulator</fullName>
    </submittedName>
</protein>
<dbReference type="Pfam" id="PF01381">
    <property type="entry name" value="HTH_3"/>
    <property type="match status" value="1"/>
</dbReference>
<dbReference type="Proteomes" id="UP000631576">
    <property type="component" value="Unassembled WGS sequence"/>
</dbReference>
<evidence type="ECO:0000313" key="2">
    <source>
        <dbReference type="EMBL" id="MBC5682579.1"/>
    </source>
</evidence>
<evidence type="ECO:0000259" key="1">
    <source>
        <dbReference type="PROSITE" id="PS50943"/>
    </source>
</evidence>
<gene>
    <name evidence="2" type="ORF">H8S40_03120</name>
</gene>
<sequence length="246" mass="28115">MVFQYIEHQETHLAMQRRMIGYTQRLLAEKSGVNIRLIQQYESKARDINKAAAGTLWLLSKALQCRIEDIIDIEVDTVTDCIVNRKTKETLDTGYEEIKRIITPAEAKNDLAHGWKFNWYDIQKQGYTIIELFTLSDNKLQGRIAFQRKEMYYYIGYVENAPKNVGSEGIYEGIGGSLFAIVCAKSKSEGFDGVVSFITKKDPKVIANYTEKLHAKQIGTSQLMVLDETAADYLISKYGLEEEDEQ</sequence>
<proteinExistence type="predicted"/>
<organism evidence="2 3">
    <name type="scientific">Ruminococcus hominis</name>
    <dbReference type="NCBI Taxonomy" id="2763065"/>
    <lineage>
        <taxon>Bacteria</taxon>
        <taxon>Bacillati</taxon>
        <taxon>Bacillota</taxon>
        <taxon>Clostridia</taxon>
        <taxon>Eubacteriales</taxon>
        <taxon>Oscillospiraceae</taxon>
        <taxon>Ruminococcus</taxon>
    </lineage>
</organism>
<name>A0ABR7G565_9FIRM</name>
<reference evidence="2 3" key="1">
    <citation type="submission" date="2020-08" db="EMBL/GenBank/DDBJ databases">
        <title>Genome public.</title>
        <authorList>
            <person name="Liu C."/>
            <person name="Sun Q."/>
        </authorList>
    </citation>
    <scope>NUCLEOTIDE SEQUENCE [LARGE SCALE GENOMIC DNA]</scope>
    <source>
        <strain evidence="2 3">NSJ-13</strain>
    </source>
</reference>
<dbReference type="InterPro" id="IPR010982">
    <property type="entry name" value="Lambda_DNA-bd_dom_sf"/>
</dbReference>
<dbReference type="CDD" id="cd00093">
    <property type="entry name" value="HTH_XRE"/>
    <property type="match status" value="1"/>
</dbReference>
<dbReference type="Gene3D" id="1.10.260.40">
    <property type="entry name" value="lambda repressor-like DNA-binding domains"/>
    <property type="match status" value="1"/>
</dbReference>
<dbReference type="EMBL" id="JACOPE010000001">
    <property type="protein sequence ID" value="MBC5682579.1"/>
    <property type="molecule type" value="Genomic_DNA"/>
</dbReference>